<dbReference type="RefSeq" id="WP_095551115.1">
    <property type="nucleotide sequence ID" value="NZ_NSJE01000003.1"/>
</dbReference>
<evidence type="ECO:0000313" key="1">
    <source>
        <dbReference type="EMBL" id="PAT43706.1"/>
    </source>
</evidence>
<accession>A0A2A2B0Q3</accession>
<reference evidence="1 2" key="1">
    <citation type="submission" date="2017-08" db="EMBL/GenBank/DDBJ databases">
        <title>WGS of Clinical strains of the CDC Group NO-1 linked to zoonotic infections in humans.</title>
        <authorList>
            <person name="Bernier A.-M."/>
            <person name="Bernard K."/>
        </authorList>
    </citation>
    <scope>NUCLEOTIDE SEQUENCE [LARGE SCALE GENOMIC DNA]</scope>
    <source>
        <strain evidence="1 2">NML120219</strain>
    </source>
</reference>
<name>A0A2A2B0Q3_9BURK</name>
<comment type="caution">
    <text evidence="1">The sequence shown here is derived from an EMBL/GenBank/DDBJ whole genome shotgun (WGS) entry which is preliminary data.</text>
</comment>
<dbReference type="SUPFAM" id="SSF117396">
    <property type="entry name" value="TM1631-like"/>
    <property type="match status" value="1"/>
</dbReference>
<organism evidence="1 2">
    <name type="scientific">Vandammella animalimorsus</name>
    <dbReference type="NCBI Taxonomy" id="2029117"/>
    <lineage>
        <taxon>Bacteria</taxon>
        <taxon>Pseudomonadati</taxon>
        <taxon>Pseudomonadota</taxon>
        <taxon>Betaproteobacteria</taxon>
        <taxon>Burkholderiales</taxon>
        <taxon>Comamonadaceae</taxon>
        <taxon>Vandammella</taxon>
    </lineage>
</organism>
<dbReference type="Proteomes" id="UP000218439">
    <property type="component" value="Unassembled WGS sequence"/>
</dbReference>
<dbReference type="EMBL" id="NSJE01000003">
    <property type="protein sequence ID" value="PAT43706.1"/>
    <property type="molecule type" value="Genomic_DNA"/>
</dbReference>
<evidence type="ECO:0000313" key="2">
    <source>
        <dbReference type="Proteomes" id="UP000218439"/>
    </source>
</evidence>
<proteinExistence type="predicted"/>
<dbReference type="AlphaFoldDB" id="A0A2A2B0Q3"/>
<dbReference type="InterPro" id="IPR036520">
    <property type="entry name" value="UPF0759_sf"/>
</dbReference>
<protein>
    <submittedName>
        <fullName evidence="1">Uncharacterized protein</fullName>
    </submittedName>
</protein>
<sequence>MPTACAGGAVAQLVLCGGFGGQAGHKAWHGKPVAAYQPATRPGLHAKTPPIEEQLPLLRALWPSPFVRLPQEPAPLPQRAYGYESAKAQYAPFDRLQDPDPETRAHLARVITGTCGAGQSAYVTINNKAEGCALLWIKTLALVLKIGTWEAKMY</sequence>
<gene>
    <name evidence="1" type="ORF">CK621_02305</name>
</gene>